<keyword evidence="9" id="KW-1185">Reference proteome</keyword>
<evidence type="ECO:0000256" key="2">
    <source>
        <dbReference type="ARBA" id="ARBA00009881"/>
    </source>
</evidence>
<proteinExistence type="inferred from homology"/>
<evidence type="ECO:0000256" key="1">
    <source>
        <dbReference type="ARBA" id="ARBA00003535"/>
    </source>
</evidence>
<dbReference type="FunFam" id="3.20.20.70:FF:000210">
    <property type="entry name" value="2-nitropropane dioxygenase"/>
    <property type="match status" value="1"/>
</dbReference>
<evidence type="ECO:0000256" key="6">
    <source>
        <dbReference type="ARBA" id="ARBA00023002"/>
    </source>
</evidence>
<dbReference type="Proteomes" id="UP000217696">
    <property type="component" value="Chromosome"/>
</dbReference>
<organism evidence="8 9">
    <name type="scientific">Aneurinibacillus soli</name>
    <dbReference type="NCBI Taxonomy" id="1500254"/>
    <lineage>
        <taxon>Bacteria</taxon>
        <taxon>Bacillati</taxon>
        <taxon>Bacillota</taxon>
        <taxon>Bacilli</taxon>
        <taxon>Bacillales</taxon>
        <taxon>Paenibacillaceae</taxon>
        <taxon>Aneurinibacillus group</taxon>
        <taxon>Aneurinibacillus</taxon>
    </lineage>
</organism>
<dbReference type="PANTHER" id="PTHR42747">
    <property type="entry name" value="NITRONATE MONOOXYGENASE-RELATED"/>
    <property type="match status" value="1"/>
</dbReference>
<keyword evidence="4" id="KW-0285">Flavoprotein</keyword>
<dbReference type="AlphaFoldDB" id="A0A0U4NEA2"/>
<name>A0A0U4NEA2_9BACL</name>
<dbReference type="EMBL" id="AP017312">
    <property type="protein sequence ID" value="BAU27236.1"/>
    <property type="molecule type" value="Genomic_DNA"/>
</dbReference>
<sequence length="333" mass="36366">MVKGMNQVSKQRSAQLKERLVLPVITAPMFLVSSPEMIIAGCKAGIISSFPLLNARTTDILEQWMEHITQELAQGACEDTARQVVPWAVNLIVHRTNQRYEADLELIKKYKPPIVITSLGNPQSVVNIVHEYGGLVFSDVINLTHARKAAKIGIDGLILVCNGAGGHAGTLNPVAFLGAVKEFWDGITIVAGCISRGQDILAMEVLGADMVYMGTRFIATSESFASEAYQNMLQESTLEDLIYTDAFSGVNANYLVPSIRNAGLDPNHLQRKESMDFSFSQVDETEAKAWKHIWSAGQGVGAIKKTMSIADVVAELREEYEQAYAALVAGYSK</sequence>
<comment type="similarity">
    <text evidence="2">Belongs to the nitronate monooxygenase family. NMO class I subfamily.</text>
</comment>
<dbReference type="GO" id="GO:0018580">
    <property type="term" value="F:nitronate monooxygenase activity"/>
    <property type="evidence" value="ECO:0007669"/>
    <property type="project" value="InterPro"/>
</dbReference>
<evidence type="ECO:0000256" key="5">
    <source>
        <dbReference type="ARBA" id="ARBA00022643"/>
    </source>
</evidence>
<protein>
    <recommendedName>
        <fullName evidence="3">Probable nitronate monooxygenase</fullName>
    </recommendedName>
</protein>
<evidence type="ECO:0000256" key="3">
    <source>
        <dbReference type="ARBA" id="ARBA00013457"/>
    </source>
</evidence>
<keyword evidence="6" id="KW-0560">Oxidoreductase</keyword>
<evidence type="ECO:0000313" key="8">
    <source>
        <dbReference type="EMBL" id="BAU27236.1"/>
    </source>
</evidence>
<keyword evidence="5" id="KW-0288">FMN</keyword>
<dbReference type="Gene3D" id="3.20.20.70">
    <property type="entry name" value="Aldolase class I"/>
    <property type="match status" value="1"/>
</dbReference>
<dbReference type="InterPro" id="IPR013785">
    <property type="entry name" value="Aldolase_TIM"/>
</dbReference>
<dbReference type="InterPro" id="IPR004136">
    <property type="entry name" value="NMO"/>
</dbReference>
<dbReference type="SUPFAM" id="SSF51412">
    <property type="entry name" value="Inosine monophosphate dehydrogenase (IMPDH)"/>
    <property type="match status" value="1"/>
</dbReference>
<dbReference type="CDD" id="cd04730">
    <property type="entry name" value="NPD_like"/>
    <property type="match status" value="1"/>
</dbReference>
<dbReference type="PANTHER" id="PTHR42747:SF4">
    <property type="entry name" value="BLR1330 PROTEIN"/>
    <property type="match status" value="1"/>
</dbReference>
<comment type="function">
    <text evidence="1">Nitronate monooxygenase that uses molecular oxygen to catalyze the oxidative denitrification of alkyl nitronates. Acts on propionate 3-nitronate (P3N), the presumed physiological substrate. Probably functions in the detoxification of P3N, a metabolic poison produced by plants and fungi as a defense mechanism.</text>
</comment>
<dbReference type="Pfam" id="PF03060">
    <property type="entry name" value="NMO"/>
    <property type="match status" value="1"/>
</dbReference>
<reference evidence="8 9" key="1">
    <citation type="submission" date="2015-12" db="EMBL/GenBank/DDBJ databases">
        <title>Genome sequence of Aneurinibacillus soli.</title>
        <authorList>
            <person name="Lee J.S."/>
            <person name="Lee K.C."/>
            <person name="Kim K.K."/>
            <person name="Lee B.W."/>
        </authorList>
    </citation>
    <scope>NUCLEOTIDE SEQUENCE [LARGE SCALE GENOMIC DNA]</scope>
    <source>
        <strain evidence="8 9">CB4</strain>
    </source>
</reference>
<gene>
    <name evidence="8" type="ORF">CB4_01405</name>
</gene>
<dbReference type="KEGG" id="asoc:CB4_01405"/>
<evidence type="ECO:0000256" key="7">
    <source>
        <dbReference type="ARBA" id="ARBA00023033"/>
    </source>
</evidence>
<evidence type="ECO:0000313" key="9">
    <source>
        <dbReference type="Proteomes" id="UP000217696"/>
    </source>
</evidence>
<keyword evidence="7" id="KW-0503">Monooxygenase</keyword>
<evidence type="ECO:0000256" key="4">
    <source>
        <dbReference type="ARBA" id="ARBA00022630"/>
    </source>
</evidence>
<accession>A0A0U4NEA2</accession>